<dbReference type="RefSeq" id="WP_074658586.1">
    <property type="nucleotide sequence ID" value="NZ_MUGV01000013.1"/>
</dbReference>
<protein>
    <recommendedName>
        <fullName evidence="3">PA domain-containing protein</fullName>
    </recommendedName>
</protein>
<dbReference type="SUPFAM" id="SSF53187">
    <property type="entry name" value="Zn-dependent exopeptidases"/>
    <property type="match status" value="1"/>
</dbReference>
<dbReference type="Gene3D" id="3.40.630.10">
    <property type="entry name" value="Zn peptidases"/>
    <property type="match status" value="1"/>
</dbReference>
<evidence type="ECO:0000313" key="1">
    <source>
        <dbReference type="EMBL" id="OXA80382.1"/>
    </source>
</evidence>
<dbReference type="Gene3D" id="3.50.30.30">
    <property type="match status" value="1"/>
</dbReference>
<dbReference type="Proteomes" id="UP000198382">
    <property type="component" value="Unassembled WGS sequence"/>
</dbReference>
<organism evidence="1 2">
    <name type="scientific">Flavobacterium frigidimaris</name>
    <dbReference type="NCBI Taxonomy" id="262320"/>
    <lineage>
        <taxon>Bacteria</taxon>
        <taxon>Pseudomonadati</taxon>
        <taxon>Bacteroidota</taxon>
        <taxon>Flavobacteriia</taxon>
        <taxon>Flavobacteriales</taxon>
        <taxon>Flavobacteriaceae</taxon>
        <taxon>Flavobacterium</taxon>
    </lineage>
</organism>
<comment type="caution">
    <text evidence="1">The sequence shown here is derived from an EMBL/GenBank/DDBJ whole genome shotgun (WGS) entry which is preliminary data.</text>
</comment>
<gene>
    <name evidence="1" type="ORF">B0A65_07060</name>
</gene>
<evidence type="ECO:0008006" key="3">
    <source>
        <dbReference type="Google" id="ProtNLM"/>
    </source>
</evidence>
<dbReference type="EMBL" id="MUGV01000013">
    <property type="protein sequence ID" value="OXA80382.1"/>
    <property type="molecule type" value="Genomic_DNA"/>
</dbReference>
<name>A0ABX4BT00_FLAFR</name>
<proteinExistence type="predicted"/>
<sequence>MKSKYSIIAALLLYGVTTFGQNKSEADFFNGKQLFSTVQKYVSLGEHRTGTPTDLATSDWLGKELASYGYDVKYLEFPIRQFFPEKVSLSSGKETIKAFPLWWVNESINRTVTGTLVEADKVKAYTKSNIALIHLPLKQQKGNPKKYIDSIINLGVKGIIAITDNQSGEIEAYNTNKDQQPWKVPIILIAPKDSAKALAFVKNGAAVTLAINGTFKEVKGRNVYGTIGNGEQYIVISTPISGWFTCGGERGSGIAIWLSLAKWAASLKSKYTFVFTANSGHEHAFKGAHEYLERNAPPVEKTHLWIHFGAGAATLEFKNTPSGLVKQTNADPKRRFFFNDPVKNSFNTAFTGINAVKFLANENPGGELIYVAQKGYKRFAGVSYAHPFFHVKTDDANTTSPEILEETAKAFRDFIKEDSKQ</sequence>
<evidence type="ECO:0000313" key="2">
    <source>
        <dbReference type="Proteomes" id="UP000198382"/>
    </source>
</evidence>
<keyword evidence="2" id="KW-1185">Reference proteome</keyword>
<accession>A0ABX4BT00</accession>
<reference evidence="1 2" key="1">
    <citation type="submission" date="2016-11" db="EMBL/GenBank/DDBJ databases">
        <title>Whole genomes of Flavobacteriaceae.</title>
        <authorList>
            <person name="Stine C."/>
            <person name="Li C."/>
            <person name="Tadesse D."/>
        </authorList>
    </citation>
    <scope>NUCLEOTIDE SEQUENCE [LARGE SCALE GENOMIC DNA]</scope>
    <source>
        <strain evidence="1 2">DSM 15937</strain>
    </source>
</reference>